<dbReference type="SUPFAM" id="SSF54534">
    <property type="entry name" value="FKBP-like"/>
    <property type="match status" value="1"/>
</dbReference>
<evidence type="ECO:0000313" key="13">
    <source>
        <dbReference type="Proteomes" id="UP000018837"/>
    </source>
</evidence>
<dbReference type="EMBL" id="AYUF01000497">
    <property type="protein sequence ID" value="ETK00656.1"/>
    <property type="molecule type" value="Genomic_DNA"/>
</dbReference>
<dbReference type="GO" id="GO:0005737">
    <property type="term" value="C:cytoplasm"/>
    <property type="evidence" value="ECO:0007669"/>
    <property type="project" value="UniProtKB-SubCell"/>
</dbReference>
<evidence type="ECO:0000256" key="5">
    <source>
        <dbReference type="ARBA" id="ARBA00023110"/>
    </source>
</evidence>
<dbReference type="Gene3D" id="3.10.50.40">
    <property type="match status" value="1"/>
</dbReference>
<evidence type="ECO:0000259" key="11">
    <source>
        <dbReference type="PROSITE" id="PS50059"/>
    </source>
</evidence>
<dbReference type="PROSITE" id="PS50059">
    <property type="entry name" value="FKBP_PPIASE"/>
    <property type="match status" value="1"/>
</dbReference>
<dbReference type="GO" id="GO:0003755">
    <property type="term" value="F:peptidyl-prolyl cis-trans isomerase activity"/>
    <property type="evidence" value="ECO:0007669"/>
    <property type="project" value="UniProtKB-UniRule"/>
</dbReference>
<dbReference type="InterPro" id="IPR001179">
    <property type="entry name" value="PPIase_FKBP_dom"/>
</dbReference>
<keyword evidence="4" id="KW-0963">Cytoplasm</keyword>
<evidence type="ECO:0000256" key="1">
    <source>
        <dbReference type="ARBA" id="ARBA00000971"/>
    </source>
</evidence>
<dbReference type="Pfam" id="PF00254">
    <property type="entry name" value="FKBP_C"/>
    <property type="match status" value="1"/>
</dbReference>
<comment type="catalytic activity">
    <reaction evidence="1 9 10">
        <text>[protein]-peptidylproline (omega=180) = [protein]-peptidylproline (omega=0)</text>
        <dbReference type="Rhea" id="RHEA:16237"/>
        <dbReference type="Rhea" id="RHEA-COMP:10747"/>
        <dbReference type="Rhea" id="RHEA-COMP:10748"/>
        <dbReference type="ChEBI" id="CHEBI:83833"/>
        <dbReference type="ChEBI" id="CHEBI:83834"/>
        <dbReference type="EC" id="5.2.1.8"/>
    </reaction>
</comment>
<gene>
    <name evidence="12" type="ORF">N425_13760</name>
</gene>
<evidence type="ECO:0000256" key="6">
    <source>
        <dbReference type="ARBA" id="ARBA00023186"/>
    </source>
</evidence>
<evidence type="ECO:0000256" key="4">
    <source>
        <dbReference type="ARBA" id="ARBA00022490"/>
    </source>
</evidence>
<dbReference type="GO" id="GO:0042026">
    <property type="term" value="P:protein refolding"/>
    <property type="evidence" value="ECO:0007669"/>
    <property type="project" value="UniProtKB-ARBA"/>
</dbReference>
<feature type="domain" description="PPIase FKBP-type" evidence="11">
    <location>
        <begin position="6"/>
        <end position="89"/>
    </location>
</feature>
<dbReference type="Proteomes" id="UP000018837">
    <property type="component" value="Unassembled WGS sequence"/>
</dbReference>
<evidence type="ECO:0000256" key="9">
    <source>
        <dbReference type="PROSITE-ProRule" id="PRU00277"/>
    </source>
</evidence>
<keyword evidence="6" id="KW-0143">Chaperone</keyword>
<reference evidence="12 13" key="1">
    <citation type="submission" date="2013-11" db="EMBL/GenBank/DDBJ databases">
        <title>Single cell genomics of uncultured Tannerella BU063 (oral taxon 286).</title>
        <authorList>
            <person name="Beall C.J."/>
            <person name="Campbell A.G."/>
            <person name="Griffen A.L."/>
            <person name="Podar M."/>
            <person name="Leys E.J."/>
        </authorList>
    </citation>
    <scope>NUCLEOTIDE SEQUENCE [LARGE SCALE GENOMIC DNA]</scope>
    <source>
        <strain evidence="12">Cell 2</strain>
    </source>
</reference>
<dbReference type="InterPro" id="IPR048261">
    <property type="entry name" value="SlpA/SlyD-like_ins_sf"/>
</dbReference>
<keyword evidence="5 9" id="KW-0697">Rotamase</keyword>
<dbReference type="PANTHER" id="PTHR47861:SF3">
    <property type="entry name" value="FKBP-TYPE PEPTIDYL-PROLYL CIS-TRANS ISOMERASE SLYD"/>
    <property type="match status" value="1"/>
</dbReference>
<comment type="subcellular location">
    <subcellularLocation>
        <location evidence="2">Cytoplasm</location>
    </subcellularLocation>
</comment>
<sequence length="184" mass="20037">MRVSKNKFVTVTYDLHVGDADDRTLMESATPEQPLKFIYGIGAMLEAFEKNLSGLEPGDRFEFSLTPEQAYGQRIEENVVDLPKSVFMVDGVFDSERVKEGATLPMMSADGQHMNGSVLEVKDDVVVMDFNHPLAGETLHFAGQVADVHEPTAEELAEMEQMMHGGGCGGHDHDGCGGCDGCCH</sequence>
<name>W2C2K9_9BACT</name>
<organism evidence="12 13">
    <name type="scientific">Tannerella sp. oral taxon BU063 isolate Cell 2</name>
    <dbReference type="NCBI Taxonomy" id="1411148"/>
    <lineage>
        <taxon>Bacteria</taxon>
        <taxon>Pseudomonadati</taxon>
        <taxon>Bacteroidota</taxon>
        <taxon>Bacteroidia</taxon>
        <taxon>Bacteroidales</taxon>
        <taxon>Tannerellaceae</taxon>
        <taxon>Tannerella</taxon>
    </lineage>
</organism>
<dbReference type="InterPro" id="IPR046357">
    <property type="entry name" value="PPIase_dom_sf"/>
</dbReference>
<dbReference type="Gene3D" id="2.40.10.330">
    <property type="match status" value="1"/>
</dbReference>
<evidence type="ECO:0000256" key="2">
    <source>
        <dbReference type="ARBA" id="ARBA00004496"/>
    </source>
</evidence>
<keyword evidence="7 9" id="KW-0413">Isomerase</keyword>
<comment type="function">
    <text evidence="8">Also involved in hydrogenase metallocenter assembly, probably by participating in the nickel insertion step. This function in hydrogenase biosynthesis requires chaperone activity and the presence of the metal-binding domain, but not PPIase activity.</text>
</comment>
<dbReference type="PANTHER" id="PTHR47861">
    <property type="entry name" value="FKBP-TYPE PEPTIDYL-PROLYL CIS-TRANS ISOMERASE SLYD"/>
    <property type="match status" value="1"/>
</dbReference>
<evidence type="ECO:0000256" key="3">
    <source>
        <dbReference type="ARBA" id="ARBA00006577"/>
    </source>
</evidence>
<comment type="caution">
    <text evidence="12">The sequence shown here is derived from an EMBL/GenBank/DDBJ whole genome shotgun (WGS) entry which is preliminary data.</text>
</comment>
<comment type="similarity">
    <text evidence="3 10">Belongs to the FKBP-type PPIase family.</text>
</comment>
<dbReference type="PATRIC" id="fig|1411148.3.peg.2314"/>
<evidence type="ECO:0000256" key="8">
    <source>
        <dbReference type="ARBA" id="ARBA00037071"/>
    </source>
</evidence>
<evidence type="ECO:0000256" key="7">
    <source>
        <dbReference type="ARBA" id="ARBA00023235"/>
    </source>
</evidence>
<evidence type="ECO:0000256" key="10">
    <source>
        <dbReference type="RuleBase" id="RU003915"/>
    </source>
</evidence>
<dbReference type="AlphaFoldDB" id="W2C2K9"/>
<accession>W2C2K9</accession>
<protein>
    <recommendedName>
        <fullName evidence="10">Peptidyl-prolyl cis-trans isomerase</fullName>
        <ecNumber evidence="10">5.2.1.8</ecNumber>
    </recommendedName>
</protein>
<evidence type="ECO:0000313" key="12">
    <source>
        <dbReference type="EMBL" id="ETK00656.1"/>
    </source>
</evidence>
<proteinExistence type="inferred from homology"/>
<dbReference type="EC" id="5.2.1.8" evidence="10"/>